<dbReference type="KEGG" id="pbor:BSF38_00423"/>
<keyword evidence="3" id="KW-1185">Reference proteome</keyword>
<evidence type="ECO:0008006" key="4">
    <source>
        <dbReference type="Google" id="ProtNLM"/>
    </source>
</evidence>
<keyword evidence="1" id="KW-0472">Membrane</keyword>
<accession>A0A1U7CJ92</accession>
<dbReference type="Gene3D" id="3.30.70.100">
    <property type="match status" value="1"/>
</dbReference>
<feature type="transmembrane region" description="Helical" evidence="1">
    <location>
        <begin position="155"/>
        <end position="174"/>
    </location>
</feature>
<dbReference type="PANTHER" id="PTHR40057:SF1">
    <property type="entry name" value="SLR1162 PROTEIN"/>
    <property type="match status" value="1"/>
</dbReference>
<dbReference type="SUPFAM" id="SSF54909">
    <property type="entry name" value="Dimeric alpha+beta barrel"/>
    <property type="match status" value="1"/>
</dbReference>
<name>A0A1U7CJ92_9BACT</name>
<dbReference type="InterPro" id="IPR038762">
    <property type="entry name" value="ABM_predict"/>
</dbReference>
<sequence>MATMNSPTLDLHASRSSAVVVQRVPPKAAAAFVEWQRESVRVAEGFAGYSGTDIYPPAAGRGDEWVVLLHFLDEESLTRWLDSPERARRVEELRAKIGDFDLKTLGDGFGPWFARQGRTEAAAPDSWKMALTVLLALFPIVMLLNILVGPLTSPLGLAASMLIGNALSISILQWAVMPLLTKGLDPWLSGKRSAWRWTPFLILLALAVLTALFRQVTG</sequence>
<gene>
    <name evidence="2" type="ORF">BSF38_00423</name>
</gene>
<evidence type="ECO:0000313" key="2">
    <source>
        <dbReference type="EMBL" id="APW59010.1"/>
    </source>
</evidence>
<proteinExistence type="predicted"/>
<evidence type="ECO:0000313" key="3">
    <source>
        <dbReference type="Proteomes" id="UP000186309"/>
    </source>
</evidence>
<protein>
    <recommendedName>
        <fullName evidence="4">ABM domain-containing protein</fullName>
    </recommendedName>
</protein>
<reference evidence="3" key="1">
    <citation type="submission" date="2016-12" db="EMBL/GenBank/DDBJ databases">
        <title>Comparative genomics of four Isosphaeraceae planctomycetes: a common pool of plasmids and glycoside hydrolase genes.</title>
        <authorList>
            <person name="Ivanova A."/>
        </authorList>
    </citation>
    <scope>NUCLEOTIDE SEQUENCE [LARGE SCALE GENOMIC DNA]</scope>
    <source>
        <strain evidence="3">PX4</strain>
    </source>
</reference>
<dbReference type="AlphaFoldDB" id="A0A1U7CJ92"/>
<feature type="transmembrane region" description="Helical" evidence="1">
    <location>
        <begin position="194"/>
        <end position="213"/>
    </location>
</feature>
<feature type="transmembrane region" description="Helical" evidence="1">
    <location>
        <begin position="129"/>
        <end position="148"/>
    </location>
</feature>
<organism evidence="2 3">
    <name type="scientific">Paludisphaera borealis</name>
    <dbReference type="NCBI Taxonomy" id="1387353"/>
    <lineage>
        <taxon>Bacteria</taxon>
        <taxon>Pseudomonadati</taxon>
        <taxon>Planctomycetota</taxon>
        <taxon>Planctomycetia</taxon>
        <taxon>Isosphaerales</taxon>
        <taxon>Isosphaeraceae</taxon>
        <taxon>Paludisphaera</taxon>
    </lineage>
</organism>
<dbReference type="PANTHER" id="PTHR40057">
    <property type="entry name" value="SLR1162 PROTEIN"/>
    <property type="match status" value="1"/>
</dbReference>
<dbReference type="RefSeq" id="WP_237170706.1">
    <property type="nucleotide sequence ID" value="NZ_CP019082.1"/>
</dbReference>
<dbReference type="InterPro" id="IPR011008">
    <property type="entry name" value="Dimeric_a/b-barrel"/>
</dbReference>
<dbReference type="STRING" id="1387353.BSF38_00423"/>
<evidence type="ECO:0000256" key="1">
    <source>
        <dbReference type="SAM" id="Phobius"/>
    </source>
</evidence>
<dbReference type="EMBL" id="CP019082">
    <property type="protein sequence ID" value="APW59010.1"/>
    <property type="molecule type" value="Genomic_DNA"/>
</dbReference>
<keyword evidence="1" id="KW-0812">Transmembrane</keyword>
<dbReference type="Proteomes" id="UP000186309">
    <property type="component" value="Chromosome"/>
</dbReference>
<keyword evidence="1" id="KW-1133">Transmembrane helix</keyword>